<proteinExistence type="predicted"/>
<evidence type="ECO:0000313" key="1">
    <source>
        <dbReference type="EMBL" id="KAK8982025.1"/>
    </source>
</evidence>
<dbReference type="EMBL" id="JBBPBN010000086">
    <property type="protein sequence ID" value="KAK8982025.1"/>
    <property type="molecule type" value="Genomic_DNA"/>
</dbReference>
<accession>A0ABR2P0T3</accession>
<dbReference type="Proteomes" id="UP001396334">
    <property type="component" value="Unassembled WGS sequence"/>
</dbReference>
<name>A0ABR2P0T3_9ROSI</name>
<reference evidence="1 2" key="1">
    <citation type="journal article" date="2024" name="G3 (Bethesda)">
        <title>Genome assembly of Hibiscus sabdariffa L. provides insights into metabolisms of medicinal natural products.</title>
        <authorList>
            <person name="Kim T."/>
        </authorList>
    </citation>
    <scope>NUCLEOTIDE SEQUENCE [LARGE SCALE GENOMIC DNA]</scope>
    <source>
        <strain evidence="1">TK-2024</strain>
        <tissue evidence="1">Old leaves</tissue>
    </source>
</reference>
<protein>
    <submittedName>
        <fullName evidence="1">Uncharacterized protein</fullName>
    </submittedName>
</protein>
<evidence type="ECO:0000313" key="2">
    <source>
        <dbReference type="Proteomes" id="UP001396334"/>
    </source>
</evidence>
<sequence>MRTFELPVNINLKPRQRRFGTVIQQSFRVLEQQHRQVRVGEMELVDLRDCHLWDINESFPEQFPVDQYSFAFANFPASVSSREDRVMFLMGFPRLATQTRI</sequence>
<organism evidence="1 2">
    <name type="scientific">Hibiscus sabdariffa</name>
    <name type="common">roselle</name>
    <dbReference type="NCBI Taxonomy" id="183260"/>
    <lineage>
        <taxon>Eukaryota</taxon>
        <taxon>Viridiplantae</taxon>
        <taxon>Streptophyta</taxon>
        <taxon>Embryophyta</taxon>
        <taxon>Tracheophyta</taxon>
        <taxon>Spermatophyta</taxon>
        <taxon>Magnoliopsida</taxon>
        <taxon>eudicotyledons</taxon>
        <taxon>Gunneridae</taxon>
        <taxon>Pentapetalae</taxon>
        <taxon>rosids</taxon>
        <taxon>malvids</taxon>
        <taxon>Malvales</taxon>
        <taxon>Malvaceae</taxon>
        <taxon>Malvoideae</taxon>
        <taxon>Hibiscus</taxon>
    </lineage>
</organism>
<gene>
    <name evidence="1" type="ORF">V6N11_037207</name>
</gene>
<keyword evidence="2" id="KW-1185">Reference proteome</keyword>
<comment type="caution">
    <text evidence="1">The sequence shown here is derived from an EMBL/GenBank/DDBJ whole genome shotgun (WGS) entry which is preliminary data.</text>
</comment>